<feature type="compositionally biased region" description="Low complexity" evidence="1">
    <location>
        <begin position="44"/>
        <end position="58"/>
    </location>
</feature>
<dbReference type="EMBL" id="QRAJ01000001">
    <property type="protein sequence ID" value="ROT87518.1"/>
    <property type="molecule type" value="Genomic_DNA"/>
</dbReference>
<sequence length="274" mass="29249">MARTVDGAFRLVSMVRPRTSRPQGTGTRPRAVRAPQRRGGSVSGSGFDSGLRSAPHSPRGGGSSGRRVDARGRRVDPRRQRIYRRRRIIVGTALVLAVALVVFCIYSLARGAGAISDVIRHDDLTAMSRNPVPSSAKSKGTGVPDCTAKDVKLELATGSQSVGVGGSMPFTMTIRYEGTSSCLIDASNASRILTITSGNDTVWTSKACPADPVMLLMSHGDKRVDTLTWNANRTVDHCVDDADLPKVDAGTYSAQLSLRDDPKAVSDKVPFLVQ</sequence>
<keyword evidence="2" id="KW-0472">Membrane</keyword>
<proteinExistence type="predicted"/>
<dbReference type="AlphaFoldDB" id="A0A423UFM0"/>
<accession>A0A423UFM0</accession>
<feature type="transmembrane region" description="Helical" evidence="2">
    <location>
        <begin position="88"/>
        <end position="109"/>
    </location>
</feature>
<organism evidence="3 4">
    <name type="scientific">Bifidobacterium mongoliense</name>
    <dbReference type="NCBI Taxonomy" id="518643"/>
    <lineage>
        <taxon>Bacteria</taxon>
        <taxon>Bacillati</taxon>
        <taxon>Actinomycetota</taxon>
        <taxon>Actinomycetes</taxon>
        <taxon>Bifidobacteriales</taxon>
        <taxon>Bifidobacteriaceae</taxon>
        <taxon>Bifidobacterium</taxon>
    </lineage>
</organism>
<keyword evidence="2" id="KW-1133">Transmembrane helix</keyword>
<dbReference type="Proteomes" id="UP000285266">
    <property type="component" value="Unassembled WGS sequence"/>
</dbReference>
<gene>
    <name evidence="3" type="ORF">BMONG18_0058</name>
</gene>
<evidence type="ECO:0000256" key="1">
    <source>
        <dbReference type="SAM" id="MobiDB-lite"/>
    </source>
</evidence>
<evidence type="ECO:0000313" key="3">
    <source>
        <dbReference type="EMBL" id="ROT87518.1"/>
    </source>
</evidence>
<reference evidence="3 4" key="1">
    <citation type="submission" date="2018-07" db="EMBL/GenBank/DDBJ databases">
        <title>The role of parmesan cheese in vectoring bovine microbiota.</title>
        <authorList>
            <person name="Lugli G.A."/>
            <person name="Milani C."/>
        </authorList>
    </citation>
    <scope>NUCLEOTIDE SEQUENCE [LARGE SCALE GENOMIC DNA]</scope>
    <source>
        <strain evidence="3 4">BMONG18</strain>
    </source>
</reference>
<protein>
    <submittedName>
        <fullName evidence="3">Uncharacterized protein</fullName>
    </submittedName>
</protein>
<evidence type="ECO:0000256" key="2">
    <source>
        <dbReference type="SAM" id="Phobius"/>
    </source>
</evidence>
<evidence type="ECO:0000313" key="4">
    <source>
        <dbReference type="Proteomes" id="UP000285266"/>
    </source>
</evidence>
<name>A0A423UFM0_9BIFI</name>
<keyword evidence="2" id="KW-0812">Transmembrane</keyword>
<comment type="caution">
    <text evidence="3">The sequence shown here is derived from an EMBL/GenBank/DDBJ whole genome shotgun (WGS) entry which is preliminary data.</text>
</comment>
<feature type="region of interest" description="Disordered" evidence="1">
    <location>
        <begin position="12"/>
        <end position="74"/>
    </location>
</feature>